<evidence type="ECO:0000313" key="2">
    <source>
        <dbReference type="Proteomes" id="UP000541185"/>
    </source>
</evidence>
<dbReference type="Proteomes" id="UP000541185">
    <property type="component" value="Unassembled WGS sequence"/>
</dbReference>
<accession>A0A848GWT9</accession>
<organism evidence="1 2">
    <name type="scientific">Ramlibacter agri</name>
    <dbReference type="NCBI Taxonomy" id="2728837"/>
    <lineage>
        <taxon>Bacteria</taxon>
        <taxon>Pseudomonadati</taxon>
        <taxon>Pseudomonadota</taxon>
        <taxon>Betaproteobacteria</taxon>
        <taxon>Burkholderiales</taxon>
        <taxon>Comamonadaceae</taxon>
        <taxon>Ramlibacter</taxon>
    </lineage>
</organism>
<evidence type="ECO:0000313" key="1">
    <source>
        <dbReference type="EMBL" id="NML43065.1"/>
    </source>
</evidence>
<proteinExistence type="predicted"/>
<reference evidence="1 2" key="1">
    <citation type="submission" date="2020-04" db="EMBL/GenBank/DDBJ databases">
        <title>Ramlibacter sp. G-1-2-2 isolated from soil.</title>
        <authorList>
            <person name="Dahal R.H."/>
        </authorList>
    </citation>
    <scope>NUCLEOTIDE SEQUENCE [LARGE SCALE GENOMIC DNA]</scope>
    <source>
        <strain evidence="1 2">G-1-2-2</strain>
    </source>
</reference>
<sequence>MTHSQRHRSPAKLAAWLQKVMARAIAHLPALSSMGGQVHQHASWHAAGLESHLHTLHESLTALEWGARWPGPEEAEARGHLGSRAEQLRASAERAVSGADTFLQRSEVAAGRLGPALLEFVQAFRVLEKVVERCGEWMLELEEGLARSFDAEVSERLSELRSRLALLQAVDRSARNVHALADSLAVTRPKLAEAVQRKVKPSCASLCSRLVLLLQGPLAPDSAVHGVTGARSEAQIWVTQALSLALRMQASQDRLVREAGALRHRCSLLPRAGQDGDRLLPRKGLATAG</sequence>
<name>A0A848GWT9_9BURK</name>
<dbReference type="AlphaFoldDB" id="A0A848GWT9"/>
<comment type="caution">
    <text evidence="1">The sequence shown here is derived from an EMBL/GenBank/DDBJ whole genome shotgun (WGS) entry which is preliminary data.</text>
</comment>
<dbReference type="EMBL" id="JABBFX010000001">
    <property type="protein sequence ID" value="NML43065.1"/>
    <property type="molecule type" value="Genomic_DNA"/>
</dbReference>
<keyword evidence="2" id="KW-1185">Reference proteome</keyword>
<protein>
    <submittedName>
        <fullName evidence="1">Uncharacterized protein</fullName>
    </submittedName>
</protein>
<gene>
    <name evidence="1" type="ORF">HHL11_04830</name>
</gene>